<evidence type="ECO:0000313" key="1">
    <source>
        <dbReference type="EMBL" id="KAK0432988.1"/>
    </source>
</evidence>
<protein>
    <submittedName>
        <fullName evidence="1">Uncharacterized protein</fullName>
    </submittedName>
</protein>
<keyword evidence="2" id="KW-1185">Reference proteome</keyword>
<name>A0AA39J1Z7_9AGAR</name>
<reference evidence="1" key="1">
    <citation type="submission" date="2023-06" db="EMBL/GenBank/DDBJ databases">
        <authorList>
            <consortium name="Lawrence Berkeley National Laboratory"/>
            <person name="Ahrendt S."/>
            <person name="Sahu N."/>
            <person name="Indic B."/>
            <person name="Wong-Bajracharya J."/>
            <person name="Merenyi Z."/>
            <person name="Ke H.-M."/>
            <person name="Monk M."/>
            <person name="Kocsube S."/>
            <person name="Drula E."/>
            <person name="Lipzen A."/>
            <person name="Balint B."/>
            <person name="Henrissat B."/>
            <person name="Andreopoulos B."/>
            <person name="Martin F.M."/>
            <person name="Harder C.B."/>
            <person name="Rigling D."/>
            <person name="Ford K.L."/>
            <person name="Foster G.D."/>
            <person name="Pangilinan J."/>
            <person name="Papanicolaou A."/>
            <person name="Barry K."/>
            <person name="LaButti K."/>
            <person name="Viragh M."/>
            <person name="Koriabine M."/>
            <person name="Yan M."/>
            <person name="Riley R."/>
            <person name="Champramary S."/>
            <person name="Plett K.L."/>
            <person name="Tsai I.J."/>
            <person name="Slot J."/>
            <person name="Sipos G."/>
            <person name="Plett J."/>
            <person name="Nagy L.G."/>
            <person name="Grigoriev I.V."/>
        </authorList>
    </citation>
    <scope>NUCLEOTIDE SEQUENCE</scope>
    <source>
        <strain evidence="1">FPL87.14</strain>
    </source>
</reference>
<dbReference type="EMBL" id="JAUEPT010000086">
    <property type="protein sequence ID" value="KAK0432988.1"/>
    <property type="molecule type" value="Genomic_DNA"/>
</dbReference>
<gene>
    <name evidence="1" type="ORF">EV421DRAFT_1448666</name>
</gene>
<proteinExistence type="predicted"/>
<sequence length="183" mass="21823">MRWLKMGHESNHTVRAARCWSRRYQPSSPSSRPESTLIMGLQTIPFPSLSLLITNYYDFGMASATSTIYAEEKRRTRRCDEKHLIVNPTLSPRRVWESEDNKWYRNRQILPAWMDEMDHVSVRTPVDEYKWPVPALSVLRYSILKRSMHGWFETGGWTCRWRICAWKSWMCPSSEWCIIWCVT</sequence>
<dbReference type="AlphaFoldDB" id="A0AA39J1Z7"/>
<comment type="caution">
    <text evidence="1">The sequence shown here is derived from an EMBL/GenBank/DDBJ whole genome shotgun (WGS) entry which is preliminary data.</text>
</comment>
<accession>A0AA39J1Z7</accession>
<evidence type="ECO:0000313" key="2">
    <source>
        <dbReference type="Proteomes" id="UP001175226"/>
    </source>
</evidence>
<dbReference type="Proteomes" id="UP001175226">
    <property type="component" value="Unassembled WGS sequence"/>
</dbReference>
<organism evidence="1 2">
    <name type="scientific">Armillaria borealis</name>
    <dbReference type="NCBI Taxonomy" id="47425"/>
    <lineage>
        <taxon>Eukaryota</taxon>
        <taxon>Fungi</taxon>
        <taxon>Dikarya</taxon>
        <taxon>Basidiomycota</taxon>
        <taxon>Agaricomycotina</taxon>
        <taxon>Agaricomycetes</taxon>
        <taxon>Agaricomycetidae</taxon>
        <taxon>Agaricales</taxon>
        <taxon>Marasmiineae</taxon>
        <taxon>Physalacriaceae</taxon>
        <taxon>Armillaria</taxon>
    </lineage>
</organism>